<sequence>GGLDRTPDFQLARQHAAGQDHARQHQRQLAESALEHVQVALLLDQLGKVMDGLVELEVDARPFLFFAAVEGDRFGVFAQADQAEA</sequence>
<organism evidence="2">
    <name type="scientific">Tanacetum cinerariifolium</name>
    <name type="common">Dalmatian daisy</name>
    <name type="synonym">Chrysanthemum cinerariifolium</name>
    <dbReference type="NCBI Taxonomy" id="118510"/>
    <lineage>
        <taxon>Eukaryota</taxon>
        <taxon>Viridiplantae</taxon>
        <taxon>Streptophyta</taxon>
        <taxon>Embryophyta</taxon>
        <taxon>Tracheophyta</taxon>
        <taxon>Spermatophyta</taxon>
        <taxon>Magnoliopsida</taxon>
        <taxon>eudicotyledons</taxon>
        <taxon>Gunneridae</taxon>
        <taxon>Pentapetalae</taxon>
        <taxon>asterids</taxon>
        <taxon>campanulids</taxon>
        <taxon>Asterales</taxon>
        <taxon>Asteraceae</taxon>
        <taxon>Asteroideae</taxon>
        <taxon>Anthemideae</taxon>
        <taxon>Anthemidinae</taxon>
        <taxon>Tanacetum</taxon>
    </lineage>
</organism>
<reference evidence="2" key="1">
    <citation type="journal article" date="2019" name="Sci. Rep.">
        <title>Draft genome of Tanacetum cinerariifolium, the natural source of mosquito coil.</title>
        <authorList>
            <person name="Yamashiro T."/>
            <person name="Shiraishi A."/>
            <person name="Satake H."/>
            <person name="Nakayama K."/>
        </authorList>
    </citation>
    <scope>NUCLEOTIDE SEQUENCE</scope>
</reference>
<evidence type="ECO:0000256" key="1">
    <source>
        <dbReference type="SAM" id="MobiDB-lite"/>
    </source>
</evidence>
<evidence type="ECO:0000313" key="2">
    <source>
        <dbReference type="EMBL" id="GFD58555.1"/>
    </source>
</evidence>
<proteinExistence type="predicted"/>
<feature type="non-terminal residue" evidence="2">
    <location>
        <position position="1"/>
    </location>
</feature>
<feature type="region of interest" description="Disordered" evidence="1">
    <location>
        <begin position="1"/>
        <end position="28"/>
    </location>
</feature>
<feature type="non-terminal residue" evidence="2">
    <location>
        <position position="85"/>
    </location>
</feature>
<name>A0A699XF71_TANCI</name>
<dbReference type="AlphaFoldDB" id="A0A699XF71"/>
<dbReference type="EMBL" id="BKCJ011854430">
    <property type="protein sequence ID" value="GFD58555.1"/>
    <property type="molecule type" value="Genomic_DNA"/>
</dbReference>
<accession>A0A699XF71</accession>
<protein>
    <submittedName>
        <fullName evidence="2">Uncharacterized protein</fullName>
    </submittedName>
</protein>
<gene>
    <name evidence="2" type="ORF">Tci_930524</name>
</gene>
<comment type="caution">
    <text evidence="2">The sequence shown here is derived from an EMBL/GenBank/DDBJ whole genome shotgun (WGS) entry which is preliminary data.</text>
</comment>